<gene>
    <name evidence="5" type="ORF">G6O67_000817</name>
</gene>
<dbReference type="GO" id="GO:0004386">
    <property type="term" value="F:helicase activity"/>
    <property type="evidence" value="ECO:0007669"/>
    <property type="project" value="UniProtKB-KW"/>
</dbReference>
<dbReference type="AlphaFoldDB" id="A0A8H4Q016"/>
<name>A0A8H4Q016_9HYPO</name>
<proteinExistence type="predicted"/>
<keyword evidence="3" id="KW-0347">Helicase</keyword>
<dbReference type="GO" id="GO:0005524">
    <property type="term" value="F:ATP binding"/>
    <property type="evidence" value="ECO:0007669"/>
    <property type="project" value="UniProtKB-KW"/>
</dbReference>
<dbReference type="PANTHER" id="PTHR18934:SF99">
    <property type="entry name" value="ATP-DEPENDENT RNA HELICASE DHX37-RELATED"/>
    <property type="match status" value="1"/>
</dbReference>
<evidence type="ECO:0000313" key="5">
    <source>
        <dbReference type="EMBL" id="KAF4513562.1"/>
    </source>
</evidence>
<keyword evidence="2" id="KW-0378">Hydrolase</keyword>
<dbReference type="OrthoDB" id="10253254at2759"/>
<evidence type="ECO:0000256" key="3">
    <source>
        <dbReference type="ARBA" id="ARBA00022806"/>
    </source>
</evidence>
<accession>A0A8H4Q016</accession>
<dbReference type="PANTHER" id="PTHR18934">
    <property type="entry name" value="ATP-DEPENDENT RNA HELICASE"/>
    <property type="match status" value="1"/>
</dbReference>
<dbReference type="EMBL" id="JAAVMX010000001">
    <property type="protein sequence ID" value="KAF4513562.1"/>
    <property type="molecule type" value="Genomic_DNA"/>
</dbReference>
<dbReference type="Gene3D" id="1.20.120.1080">
    <property type="match status" value="1"/>
</dbReference>
<comment type="caution">
    <text evidence="5">The sequence shown here is derived from an EMBL/GenBank/DDBJ whole genome shotgun (WGS) entry which is preliminary data.</text>
</comment>
<dbReference type="GO" id="GO:0003723">
    <property type="term" value="F:RNA binding"/>
    <property type="evidence" value="ECO:0007669"/>
    <property type="project" value="TreeGrafter"/>
</dbReference>
<evidence type="ECO:0000256" key="2">
    <source>
        <dbReference type="ARBA" id="ARBA00022801"/>
    </source>
</evidence>
<evidence type="ECO:0000256" key="1">
    <source>
        <dbReference type="ARBA" id="ARBA00022741"/>
    </source>
</evidence>
<evidence type="ECO:0000313" key="6">
    <source>
        <dbReference type="Proteomes" id="UP000557566"/>
    </source>
</evidence>
<organism evidence="5 6">
    <name type="scientific">Ophiocordyceps sinensis</name>
    <dbReference type="NCBI Taxonomy" id="72228"/>
    <lineage>
        <taxon>Eukaryota</taxon>
        <taxon>Fungi</taxon>
        <taxon>Dikarya</taxon>
        <taxon>Ascomycota</taxon>
        <taxon>Pezizomycotina</taxon>
        <taxon>Sordariomycetes</taxon>
        <taxon>Hypocreomycetidae</taxon>
        <taxon>Hypocreales</taxon>
        <taxon>Ophiocordycipitaceae</taxon>
        <taxon>Ophiocordyceps</taxon>
    </lineage>
</organism>
<evidence type="ECO:0000256" key="4">
    <source>
        <dbReference type="ARBA" id="ARBA00022840"/>
    </source>
</evidence>
<keyword evidence="4" id="KW-0067">ATP-binding</keyword>
<dbReference type="GO" id="GO:0016787">
    <property type="term" value="F:hydrolase activity"/>
    <property type="evidence" value="ECO:0007669"/>
    <property type="project" value="UniProtKB-KW"/>
</dbReference>
<reference evidence="5 6" key="1">
    <citation type="journal article" date="2020" name="Genome Biol. Evol.">
        <title>A new high-quality draft genome assembly of the Chinese cordyceps Ophiocordyceps sinensis.</title>
        <authorList>
            <person name="Shu R."/>
            <person name="Zhang J."/>
            <person name="Meng Q."/>
            <person name="Zhang H."/>
            <person name="Zhou G."/>
            <person name="Li M."/>
            <person name="Wu P."/>
            <person name="Zhao Y."/>
            <person name="Chen C."/>
            <person name="Qin Q."/>
        </authorList>
    </citation>
    <scope>NUCLEOTIDE SEQUENCE [LARGE SCALE GENOMIC DNA]</scope>
    <source>
        <strain evidence="5 6">IOZ07</strain>
    </source>
</reference>
<dbReference type="InterPro" id="IPR027417">
    <property type="entry name" value="P-loop_NTPase"/>
</dbReference>
<keyword evidence="6" id="KW-1185">Reference proteome</keyword>
<sequence>MQGDSRQGVEMIIVPKAEKKVVHRRKDFKVVIMLATMDANKFQEYFDNCPLVHIAGRNFHVDNIYTAEAGPNFIVLAARVVIDIHENEKPGDILVFLPGEGISEAACGPSRSDEGRCLLPTLHQANYDRMVPSTEPAIRTVSVDSAILRLVATGYRKAIDFDWIDAPHPESIARAAQDLRDWGYLKDDAALTPSGHLAAKCPLDPIWYRARPSL</sequence>
<dbReference type="Proteomes" id="UP000557566">
    <property type="component" value="Unassembled WGS sequence"/>
</dbReference>
<dbReference type="Gene3D" id="3.40.50.300">
    <property type="entry name" value="P-loop containing nucleotide triphosphate hydrolases"/>
    <property type="match status" value="2"/>
</dbReference>
<keyword evidence="1" id="KW-0547">Nucleotide-binding</keyword>
<protein>
    <submittedName>
        <fullName evidence="5">Uncharacterized protein</fullName>
    </submittedName>
</protein>